<dbReference type="PANTHER" id="PTHR30093:SF2">
    <property type="entry name" value="TYPE II SECRETION SYSTEM PROTEIN H"/>
    <property type="match status" value="1"/>
</dbReference>
<sequence>MRRNGSLRAGFTLVELLVVIAIIGVLVGLLLPAVQAAREAARRMQCSNNLKQIGLAMHNYEGVYKIMPPALFAADTSLGEPSGEDDDGFGWMVALLPFVEQQNLYETLQVNGHYGTLGNQSIRDMLYPGVPAGTVIPGGDTVVPGYRCPSSVLPDFVPASWTIPGSHLVGGGSVPNAFPMSIGYGTSDYKAGGGSCYGDYGVMHKIREGGGARFADITDGLSNTILSGESSYVTSTTSSSSRQSTPPTAFRDWPTWIGSFGSGQDETVRINGRTNSPINAQTNPNKMYFAINDDNAFSFHPGGAQFVFADGSVHFISENIAIDTYCKLHDRRDGIPLGDWD</sequence>
<dbReference type="PANTHER" id="PTHR30093">
    <property type="entry name" value="GENERAL SECRETION PATHWAY PROTEIN G"/>
    <property type="match status" value="1"/>
</dbReference>
<feature type="domain" description="DUF1559" evidence="1">
    <location>
        <begin position="35"/>
        <end position="321"/>
    </location>
</feature>
<reference evidence="2 3" key="1">
    <citation type="submission" date="2019-08" db="EMBL/GenBank/DDBJ databases">
        <title>Deep-cultivation of Planctomycetes and their phenomic and genomic characterization uncovers novel biology.</title>
        <authorList>
            <person name="Wiegand S."/>
            <person name="Jogler M."/>
            <person name="Boedeker C."/>
            <person name="Pinto D."/>
            <person name="Vollmers J."/>
            <person name="Rivas-Marin E."/>
            <person name="Kohn T."/>
            <person name="Peeters S.H."/>
            <person name="Heuer A."/>
            <person name="Rast P."/>
            <person name="Oberbeckmann S."/>
            <person name="Bunk B."/>
            <person name="Jeske O."/>
            <person name="Meyerdierks A."/>
            <person name="Storesund J.E."/>
            <person name="Kallscheuer N."/>
            <person name="Luecker S."/>
            <person name="Lage O.M."/>
            <person name="Pohl T."/>
            <person name="Merkel B.J."/>
            <person name="Hornburger P."/>
            <person name="Mueller R.-W."/>
            <person name="Bruemmer F."/>
            <person name="Labrenz M."/>
            <person name="Spormann A.M."/>
            <person name="Op den Camp H."/>
            <person name="Overmann J."/>
            <person name="Amann R."/>
            <person name="Jetten M.S.M."/>
            <person name="Mascher T."/>
            <person name="Medema M.H."/>
            <person name="Devos D.P."/>
            <person name="Kaster A.-K."/>
            <person name="Ovreas L."/>
            <person name="Rohde M."/>
            <person name="Galperin M.Y."/>
            <person name="Jogler C."/>
        </authorList>
    </citation>
    <scope>NUCLEOTIDE SEQUENCE [LARGE SCALE GENOMIC DNA]</scope>
    <source>
        <strain evidence="2 3">UC8</strain>
    </source>
</reference>
<dbReference type="NCBIfam" id="TIGR02532">
    <property type="entry name" value="IV_pilin_GFxxxE"/>
    <property type="match status" value="1"/>
</dbReference>
<dbReference type="PROSITE" id="PS00409">
    <property type="entry name" value="PROKAR_NTER_METHYL"/>
    <property type="match status" value="1"/>
</dbReference>
<protein>
    <recommendedName>
        <fullName evidence="1">DUF1559 domain-containing protein</fullName>
    </recommendedName>
</protein>
<dbReference type="Pfam" id="PF07596">
    <property type="entry name" value="SBP_bac_10"/>
    <property type="match status" value="1"/>
</dbReference>
<evidence type="ECO:0000313" key="3">
    <source>
        <dbReference type="Proteomes" id="UP000325286"/>
    </source>
</evidence>
<accession>A0A5B9R0D1</accession>
<name>A0A5B9R0D1_9BACT</name>
<gene>
    <name evidence="2" type="ORF">UC8_52300</name>
</gene>
<dbReference type="InterPro" id="IPR045584">
    <property type="entry name" value="Pilin-like"/>
</dbReference>
<dbReference type="RefSeq" id="WP_068139076.1">
    <property type="nucleotide sequence ID" value="NZ_CP042914.1"/>
</dbReference>
<dbReference type="OrthoDB" id="240776at2"/>
<dbReference type="Pfam" id="PF07963">
    <property type="entry name" value="N_methyl"/>
    <property type="match status" value="1"/>
</dbReference>
<dbReference type="SUPFAM" id="SSF54523">
    <property type="entry name" value="Pili subunits"/>
    <property type="match status" value="1"/>
</dbReference>
<dbReference type="InterPro" id="IPR011453">
    <property type="entry name" value="DUF1559"/>
</dbReference>
<dbReference type="InterPro" id="IPR012902">
    <property type="entry name" value="N_methyl_site"/>
</dbReference>
<dbReference type="Gene3D" id="3.30.700.10">
    <property type="entry name" value="Glycoprotein, Type 4 Pilin"/>
    <property type="match status" value="1"/>
</dbReference>
<dbReference type="AlphaFoldDB" id="A0A5B9R0D1"/>
<dbReference type="NCBIfam" id="TIGR04294">
    <property type="entry name" value="pre_pil_HX9DG"/>
    <property type="match status" value="1"/>
</dbReference>
<dbReference type="KEGG" id="rul:UC8_52300"/>
<dbReference type="EMBL" id="CP042914">
    <property type="protein sequence ID" value="QEG43185.1"/>
    <property type="molecule type" value="Genomic_DNA"/>
</dbReference>
<dbReference type="Proteomes" id="UP000325286">
    <property type="component" value="Chromosome"/>
</dbReference>
<proteinExistence type="predicted"/>
<evidence type="ECO:0000313" key="2">
    <source>
        <dbReference type="EMBL" id="QEG43185.1"/>
    </source>
</evidence>
<keyword evidence="3" id="KW-1185">Reference proteome</keyword>
<dbReference type="InterPro" id="IPR027558">
    <property type="entry name" value="Pre_pil_HX9DG_C"/>
</dbReference>
<organism evidence="2 3">
    <name type="scientific">Roseimaritima ulvae</name>
    <dbReference type="NCBI Taxonomy" id="980254"/>
    <lineage>
        <taxon>Bacteria</taxon>
        <taxon>Pseudomonadati</taxon>
        <taxon>Planctomycetota</taxon>
        <taxon>Planctomycetia</taxon>
        <taxon>Pirellulales</taxon>
        <taxon>Pirellulaceae</taxon>
        <taxon>Roseimaritima</taxon>
    </lineage>
</organism>
<evidence type="ECO:0000259" key="1">
    <source>
        <dbReference type="Pfam" id="PF07596"/>
    </source>
</evidence>